<dbReference type="Pfam" id="PF13581">
    <property type="entry name" value="HATPase_c_2"/>
    <property type="match status" value="1"/>
</dbReference>
<dbReference type="InterPro" id="IPR036457">
    <property type="entry name" value="PPM-type-like_dom_sf"/>
</dbReference>
<dbReference type="SUPFAM" id="SSF55874">
    <property type="entry name" value="ATPase domain of HSP90 chaperone/DNA topoisomerase II/histidine kinase"/>
    <property type="match status" value="1"/>
</dbReference>
<dbReference type="Gene3D" id="3.60.40.10">
    <property type="entry name" value="PPM-type phosphatase domain"/>
    <property type="match status" value="1"/>
</dbReference>
<accession>A0A7X4H8W4</accession>
<dbReference type="Proteomes" id="UP000450676">
    <property type="component" value="Unassembled WGS sequence"/>
</dbReference>
<feature type="domain" description="PPM-type phosphatase" evidence="1">
    <location>
        <begin position="151"/>
        <end position="340"/>
    </location>
</feature>
<reference evidence="2 3" key="1">
    <citation type="submission" date="2019-12" db="EMBL/GenBank/DDBJ databases">
        <title>Novel species isolated from a subtropical stream in China.</title>
        <authorList>
            <person name="Lu H."/>
        </authorList>
    </citation>
    <scope>NUCLEOTIDE SEQUENCE [LARGE SCALE GENOMIC DNA]</scope>
    <source>
        <strain evidence="2 3">FT127W</strain>
    </source>
</reference>
<evidence type="ECO:0000259" key="1">
    <source>
        <dbReference type="SMART" id="SM00331"/>
    </source>
</evidence>
<dbReference type="PANTHER" id="PTHR35801">
    <property type="entry name" value="PHOSPHOSERINE PHOSPHATASE RSBX"/>
    <property type="match status" value="1"/>
</dbReference>
<dbReference type="Gene3D" id="3.30.565.10">
    <property type="entry name" value="Histidine kinase-like ATPase, C-terminal domain"/>
    <property type="match status" value="1"/>
</dbReference>
<dbReference type="SMART" id="SM00331">
    <property type="entry name" value="PP2C_SIG"/>
    <property type="match status" value="1"/>
</dbReference>
<dbReference type="RefSeq" id="WP_161071226.1">
    <property type="nucleotide sequence ID" value="NZ_WWCU01000004.1"/>
</dbReference>
<keyword evidence="3" id="KW-1185">Reference proteome</keyword>
<dbReference type="EMBL" id="WWCU01000004">
    <property type="protein sequence ID" value="MYN06839.1"/>
    <property type="molecule type" value="Genomic_DNA"/>
</dbReference>
<dbReference type="InterPro" id="IPR003594">
    <property type="entry name" value="HATPase_dom"/>
</dbReference>
<sequence length="346" mass="35783">METFLNPPQQCCPVSDATHVAAARRAAAELGAQAGLDPVRAGELAIVVTEAASNILKHAGHGEILLRALHAGGRAGVEVLALDNGPGMASLATSLQDGRTTAGSYGVGLGAMQRLSSSFDAYSAPGQGTVVWLTLWPQPNQADAAAPPLALDVGVVCLPMHGETACGDGWALACGPTSATVLVADGLGHGPLAADASRLAAQTVLANPAQPASVLLQDVHDALRATRGAAAAVVRIDMLAGQLQLAGVGNIACHAWSDGARRQLVSHNGIVGSNMRKVQEFPAPWDHDGMLILHSDGLGSRWNLDDYPGLARRHPAVIAAVLYRDFSRRRDDVSVLVLRDHQGGQP</sequence>
<organism evidence="2 3">
    <name type="scientific">Pseudoduganella aquatica</name>
    <dbReference type="NCBI Taxonomy" id="2660641"/>
    <lineage>
        <taxon>Bacteria</taxon>
        <taxon>Pseudomonadati</taxon>
        <taxon>Pseudomonadota</taxon>
        <taxon>Betaproteobacteria</taxon>
        <taxon>Burkholderiales</taxon>
        <taxon>Oxalobacteraceae</taxon>
        <taxon>Telluria group</taxon>
        <taxon>Pseudoduganella</taxon>
    </lineage>
</organism>
<dbReference type="PANTHER" id="PTHR35801:SF1">
    <property type="entry name" value="PHOSPHOSERINE PHOSPHATASE RSBX"/>
    <property type="match status" value="1"/>
</dbReference>
<proteinExistence type="predicted"/>
<dbReference type="SUPFAM" id="SSF81606">
    <property type="entry name" value="PP2C-like"/>
    <property type="match status" value="1"/>
</dbReference>
<protein>
    <submittedName>
        <fullName evidence="2">SpoIIE family protein phosphatase</fullName>
    </submittedName>
</protein>
<evidence type="ECO:0000313" key="3">
    <source>
        <dbReference type="Proteomes" id="UP000450676"/>
    </source>
</evidence>
<dbReference type="Pfam" id="PF07228">
    <property type="entry name" value="SpoIIE"/>
    <property type="match status" value="1"/>
</dbReference>
<comment type="caution">
    <text evidence="2">The sequence shown here is derived from an EMBL/GenBank/DDBJ whole genome shotgun (WGS) entry which is preliminary data.</text>
</comment>
<dbReference type="AlphaFoldDB" id="A0A7X4H8W4"/>
<dbReference type="InterPro" id="IPR036890">
    <property type="entry name" value="HATPase_C_sf"/>
</dbReference>
<gene>
    <name evidence="2" type="ORF">GTP77_05760</name>
</gene>
<evidence type="ECO:0000313" key="2">
    <source>
        <dbReference type="EMBL" id="MYN06839.1"/>
    </source>
</evidence>
<dbReference type="InterPro" id="IPR039248">
    <property type="entry name" value="Ptase_RsbX"/>
</dbReference>
<dbReference type="InterPro" id="IPR001932">
    <property type="entry name" value="PPM-type_phosphatase-like_dom"/>
</dbReference>
<dbReference type="CDD" id="cd16934">
    <property type="entry name" value="HATPase_RsbT-like"/>
    <property type="match status" value="1"/>
</dbReference>
<name>A0A7X4H8W4_9BURK</name>